<evidence type="ECO:0000256" key="2">
    <source>
        <dbReference type="ARBA" id="ARBA00022946"/>
    </source>
</evidence>
<dbReference type="Proteomes" id="UP001152759">
    <property type="component" value="Chromosome 6"/>
</dbReference>
<evidence type="ECO:0000256" key="6">
    <source>
        <dbReference type="ARBA" id="ARBA00033752"/>
    </source>
</evidence>
<keyword evidence="4" id="KW-0496">Mitochondrion</keyword>
<dbReference type="KEGG" id="btab:109043625"/>
<gene>
    <name evidence="8" type="ORF">BEMITA_LOCUS10162</name>
</gene>
<name>A0A9P0F6V3_BEMTA</name>
<evidence type="ECO:0000256" key="4">
    <source>
        <dbReference type="ARBA" id="ARBA00023128"/>
    </source>
</evidence>
<keyword evidence="2" id="KW-0809">Transit peptide</keyword>
<reference evidence="8" key="1">
    <citation type="submission" date="2021-12" db="EMBL/GenBank/DDBJ databases">
        <authorList>
            <person name="King R."/>
        </authorList>
    </citation>
    <scope>NUCLEOTIDE SEQUENCE</scope>
</reference>
<keyword evidence="3" id="KW-0689">Ribosomal protein</keyword>
<protein>
    <recommendedName>
        <fullName evidence="7">Large ribosomal subunit protein mL54</fullName>
    </recommendedName>
</protein>
<sequence length="137" mass="15330">MLNLLRPVPILQKYITSCSVLPKATFATDTLATAALGKAKKKTAGKAAGSSEKIRLPVETDTNRLVNYVCGTNLLKEGGEDVKIGPDSDYPDWLFELYVGPAKKLSELEPGSLQYWRRINKLHIRKRRKESMLRKAK</sequence>
<organism evidence="8 9">
    <name type="scientific">Bemisia tabaci</name>
    <name type="common">Sweetpotato whitefly</name>
    <name type="synonym">Aleurodes tabaci</name>
    <dbReference type="NCBI Taxonomy" id="7038"/>
    <lineage>
        <taxon>Eukaryota</taxon>
        <taxon>Metazoa</taxon>
        <taxon>Ecdysozoa</taxon>
        <taxon>Arthropoda</taxon>
        <taxon>Hexapoda</taxon>
        <taxon>Insecta</taxon>
        <taxon>Pterygota</taxon>
        <taxon>Neoptera</taxon>
        <taxon>Paraneoptera</taxon>
        <taxon>Hemiptera</taxon>
        <taxon>Sternorrhyncha</taxon>
        <taxon>Aleyrodoidea</taxon>
        <taxon>Aleyrodidae</taxon>
        <taxon>Aleyrodinae</taxon>
        <taxon>Bemisia</taxon>
    </lineage>
</organism>
<keyword evidence="5" id="KW-0687">Ribonucleoprotein</keyword>
<evidence type="ECO:0000256" key="7">
    <source>
        <dbReference type="ARBA" id="ARBA00035179"/>
    </source>
</evidence>
<dbReference type="PANTHER" id="PTHR28595">
    <property type="entry name" value="39S RIBOSOMAL PROTEIN L54, MITOCHONDRIAL"/>
    <property type="match status" value="1"/>
</dbReference>
<evidence type="ECO:0000256" key="3">
    <source>
        <dbReference type="ARBA" id="ARBA00022980"/>
    </source>
</evidence>
<evidence type="ECO:0000256" key="1">
    <source>
        <dbReference type="ARBA" id="ARBA00004173"/>
    </source>
</evidence>
<comment type="similarity">
    <text evidence="6">Belongs to the mitochondrion-specific ribosomal protein mL54 family.</text>
</comment>
<comment type="subcellular location">
    <subcellularLocation>
        <location evidence="1">Mitochondrion</location>
    </subcellularLocation>
</comment>
<evidence type="ECO:0000256" key="5">
    <source>
        <dbReference type="ARBA" id="ARBA00023274"/>
    </source>
</evidence>
<evidence type="ECO:0000313" key="9">
    <source>
        <dbReference type="Proteomes" id="UP001152759"/>
    </source>
</evidence>
<keyword evidence="9" id="KW-1185">Reference proteome</keyword>
<dbReference type="Pfam" id="PF08561">
    <property type="entry name" value="Ribosomal_L37"/>
    <property type="match status" value="1"/>
</dbReference>
<dbReference type="GO" id="GO:0003735">
    <property type="term" value="F:structural constituent of ribosome"/>
    <property type="evidence" value="ECO:0007669"/>
    <property type="project" value="TreeGrafter"/>
</dbReference>
<dbReference type="GO" id="GO:0005762">
    <property type="term" value="C:mitochondrial large ribosomal subunit"/>
    <property type="evidence" value="ECO:0007669"/>
    <property type="project" value="TreeGrafter"/>
</dbReference>
<dbReference type="EMBL" id="OU963867">
    <property type="protein sequence ID" value="CAH0391560.1"/>
    <property type="molecule type" value="Genomic_DNA"/>
</dbReference>
<dbReference type="PANTHER" id="PTHR28595:SF1">
    <property type="entry name" value="LARGE RIBOSOMAL SUBUNIT PROTEIN ML54"/>
    <property type="match status" value="1"/>
</dbReference>
<accession>A0A9P0F6V3</accession>
<dbReference type="AlphaFoldDB" id="A0A9P0F6V3"/>
<evidence type="ECO:0000313" key="8">
    <source>
        <dbReference type="EMBL" id="CAH0391560.1"/>
    </source>
</evidence>
<proteinExistence type="inferred from homology"/>
<dbReference type="InterPro" id="IPR013870">
    <property type="entry name" value="Ribosomal_mL54"/>
</dbReference>